<keyword evidence="5" id="KW-0560">Oxidoreductase</keyword>
<dbReference type="PRINTS" id="PR00368">
    <property type="entry name" value="FADPNR"/>
</dbReference>
<comment type="cofactor">
    <cofactor evidence="1">
        <name>FAD</name>
        <dbReference type="ChEBI" id="CHEBI:57692"/>
    </cofactor>
</comment>
<keyword evidence="7" id="KW-0676">Redox-active center</keyword>
<organism evidence="10 11">
    <name type="scientific">Enterococcus faecalis TX4248</name>
    <dbReference type="NCBI Taxonomy" id="749495"/>
    <lineage>
        <taxon>Bacteria</taxon>
        <taxon>Bacillati</taxon>
        <taxon>Bacillota</taxon>
        <taxon>Bacilli</taxon>
        <taxon>Lactobacillales</taxon>
        <taxon>Enterococcaceae</taxon>
        <taxon>Enterococcus</taxon>
    </lineage>
</organism>
<keyword evidence="4" id="KW-0274">FAD</keyword>
<dbReference type="Gene3D" id="3.30.390.30">
    <property type="match status" value="1"/>
</dbReference>
<dbReference type="InterPro" id="IPR023753">
    <property type="entry name" value="FAD/NAD-binding_dom"/>
</dbReference>
<sequence>MKIVIIGASFAGISAAIASRKKYPQAEISLIDKQATVGYLSGGLSAYFNHTINELHEARYITEEELRRQKIQLLLNREVVAMDVENQLIAWSRKEEQQWYSYDKLILATGASQFSTQIRGSQTEKLLKYKFLSGALAAVPLLEKSQTVAVIGAGPIGMEAIDFLVKMKKTVHVFESLENLLPKYFDKEMVAEVQKSLEKQAVIFHFEETVLGIEETANGIVLETSEQEISCDSGIFALNLHPQLAYLDKKIQRNLDQTIAVDYYLQTSVPNVFAIGDCISVMNEPVAETFYAPLVNNAVRTGLVVANNLEEKTHRFIGSLRTMGTKVGDYYLASTGLTETEGLFFPQTLASVIVRQPAPPLQHGTEILGKLIYDKVTQRVLGAQLCSKNNCLEKINTLALSIQTGQTLTDLLQKDYFYQPSLTNIYDITNLMGASAYWRENDES</sequence>
<keyword evidence="6" id="KW-0558">Oxidation</keyword>
<dbReference type="RefSeq" id="WP_002371986.1">
    <property type="nucleotide sequence ID" value="NZ_GL454415.1"/>
</dbReference>
<dbReference type="SUPFAM" id="SSF51905">
    <property type="entry name" value="FAD/NAD(P)-binding domain"/>
    <property type="match status" value="1"/>
</dbReference>
<dbReference type="PANTHER" id="PTHR43429">
    <property type="entry name" value="PYRIDINE NUCLEOTIDE-DISULFIDE OXIDOREDUCTASE DOMAIN-CONTAINING"/>
    <property type="match status" value="1"/>
</dbReference>
<dbReference type="Pfam" id="PF07992">
    <property type="entry name" value="Pyr_redox_2"/>
    <property type="match status" value="1"/>
</dbReference>
<evidence type="ECO:0000256" key="5">
    <source>
        <dbReference type="ARBA" id="ARBA00023002"/>
    </source>
</evidence>
<dbReference type="HOGENOM" id="CLU_003291_1_0_9"/>
<dbReference type="Pfam" id="PF02852">
    <property type="entry name" value="Pyr_redox_dim"/>
    <property type="match status" value="1"/>
</dbReference>
<dbReference type="SUPFAM" id="SSF55424">
    <property type="entry name" value="FAD/NAD-linked reductases, dimerisation (C-terminal) domain"/>
    <property type="match status" value="1"/>
</dbReference>
<name>A0A125W9T1_ENTFL</name>
<evidence type="ECO:0000259" key="8">
    <source>
        <dbReference type="Pfam" id="PF02852"/>
    </source>
</evidence>
<dbReference type="PRINTS" id="PR00469">
    <property type="entry name" value="PNDRDTASEII"/>
</dbReference>
<feature type="domain" description="Pyridine nucleotide-disulphide oxidoreductase dimerisation" evidence="8">
    <location>
        <begin position="327"/>
        <end position="423"/>
    </location>
</feature>
<accession>A0A125W9T1</accession>
<dbReference type="InterPro" id="IPR004099">
    <property type="entry name" value="Pyr_nucl-diS_OxRdtase_dimer"/>
</dbReference>
<proteinExistence type="inferred from homology"/>
<evidence type="ECO:0000256" key="2">
    <source>
        <dbReference type="ARBA" id="ARBA00009130"/>
    </source>
</evidence>
<reference evidence="11" key="1">
    <citation type="submission" date="2010-07" db="EMBL/GenBank/DDBJ databases">
        <authorList>
            <person name="Weinstock G."/>
            <person name="Sodergren E."/>
            <person name="Clifton S."/>
            <person name="Fulton L."/>
            <person name="Fulton B."/>
            <person name="Courtney L."/>
            <person name="Fronick C."/>
            <person name="Harrison M."/>
            <person name="Strong C."/>
            <person name="Farmer C."/>
            <person name="Delahaunty K."/>
            <person name="Markovic C."/>
            <person name="Hall O."/>
            <person name="Minx P."/>
            <person name="Tomlinson C."/>
            <person name="Mitreva M."/>
            <person name="Hou S."/>
            <person name="Chen J."/>
            <person name="Wollam A."/>
            <person name="Pepin K.H."/>
            <person name="Johnson M."/>
            <person name="Bhonagiri V."/>
            <person name="Zhang X."/>
            <person name="Suruliraj S."/>
            <person name="Warren W."/>
            <person name="Chinwalla A."/>
            <person name="Mardis E.R."/>
            <person name="Wilson R.K."/>
        </authorList>
    </citation>
    <scope>NUCLEOTIDE SEQUENCE [LARGE SCALE GENOMIC DNA]</scope>
    <source>
        <strain evidence="11">TX4248</strain>
    </source>
</reference>
<dbReference type="EMBL" id="AEBR01000009">
    <property type="protein sequence ID" value="EFM83968.1"/>
    <property type="molecule type" value="Genomic_DNA"/>
</dbReference>
<feature type="domain" description="FAD/NAD(P)-binding" evidence="9">
    <location>
        <begin position="1"/>
        <end position="300"/>
    </location>
</feature>
<protein>
    <submittedName>
        <fullName evidence="10">Pyridine nucleotide-disulfide oxidoreductase</fullName>
    </submittedName>
</protein>
<evidence type="ECO:0000313" key="11">
    <source>
        <dbReference type="Proteomes" id="UP000004846"/>
    </source>
</evidence>
<dbReference type="InterPro" id="IPR016156">
    <property type="entry name" value="FAD/NAD-linked_Rdtase_dimer_sf"/>
</dbReference>
<dbReference type="AlphaFoldDB" id="A0A125W9T1"/>
<dbReference type="Proteomes" id="UP000004846">
    <property type="component" value="Unassembled WGS sequence"/>
</dbReference>
<evidence type="ECO:0000256" key="7">
    <source>
        <dbReference type="ARBA" id="ARBA00023284"/>
    </source>
</evidence>
<dbReference type="InterPro" id="IPR036188">
    <property type="entry name" value="FAD/NAD-bd_sf"/>
</dbReference>
<evidence type="ECO:0000256" key="1">
    <source>
        <dbReference type="ARBA" id="ARBA00001974"/>
    </source>
</evidence>
<evidence type="ECO:0000259" key="9">
    <source>
        <dbReference type="Pfam" id="PF07992"/>
    </source>
</evidence>
<evidence type="ECO:0000256" key="4">
    <source>
        <dbReference type="ARBA" id="ARBA00022827"/>
    </source>
</evidence>
<dbReference type="Gene3D" id="3.50.50.60">
    <property type="entry name" value="FAD/NAD(P)-binding domain"/>
    <property type="match status" value="2"/>
</dbReference>
<comment type="similarity">
    <text evidence="2">Belongs to the class-III pyridine nucleotide-disulfide oxidoreductase family.</text>
</comment>
<evidence type="ECO:0000256" key="3">
    <source>
        <dbReference type="ARBA" id="ARBA00022630"/>
    </source>
</evidence>
<evidence type="ECO:0000313" key="10">
    <source>
        <dbReference type="EMBL" id="EFM83968.1"/>
    </source>
</evidence>
<dbReference type="PANTHER" id="PTHR43429:SF1">
    <property type="entry name" value="NAD(P)H SULFUR OXIDOREDUCTASE (COA-DEPENDENT)"/>
    <property type="match status" value="1"/>
</dbReference>
<comment type="caution">
    <text evidence="10">The sequence shown here is derived from an EMBL/GenBank/DDBJ whole genome shotgun (WGS) entry which is preliminary data.</text>
</comment>
<keyword evidence="3" id="KW-0285">Flavoprotein</keyword>
<dbReference type="InterPro" id="IPR050260">
    <property type="entry name" value="FAD-bd_OxRdtase"/>
</dbReference>
<gene>
    <name evidence="10" type="ORF">HMPREF9498_00420</name>
</gene>
<dbReference type="GO" id="GO:0016491">
    <property type="term" value="F:oxidoreductase activity"/>
    <property type="evidence" value="ECO:0007669"/>
    <property type="project" value="UniProtKB-KW"/>
</dbReference>
<evidence type="ECO:0000256" key="6">
    <source>
        <dbReference type="ARBA" id="ARBA00023097"/>
    </source>
</evidence>